<comment type="subcellular location">
    <subcellularLocation>
        <location evidence="1">Cell membrane</location>
        <topology evidence="1">Multi-pass membrane protein</topology>
    </subcellularLocation>
</comment>
<protein>
    <submittedName>
        <fullName evidence="9">Ferrichrome ABC transporter permease</fullName>
    </submittedName>
</protein>
<dbReference type="AlphaFoldDB" id="Q8ESD2"/>
<name>Q8ESD2_OCEIH</name>
<reference evidence="9 10" key="1">
    <citation type="journal article" date="2001" name="FEMS Microbiol. Lett.">
        <title>Oceanobacillus iheyensis gen. nov., sp. nov., a deep-sea extremely halotolerant and alkaliphilic species isolated from a depth of 1050 m on the Iheya Ridge.</title>
        <authorList>
            <person name="Lu J."/>
            <person name="Nogi Y."/>
            <person name="Takami H."/>
        </authorList>
    </citation>
    <scope>NUCLEOTIDE SEQUENCE [LARGE SCALE GENOMIC DNA]</scope>
    <source>
        <strain evidence="10">DSM 14371 / CIP 107618 / JCM 11309 / KCTC 3954 / HTE831</strain>
    </source>
</reference>
<dbReference type="CDD" id="cd06550">
    <property type="entry name" value="TM_ABC_iron-siderophores_like"/>
    <property type="match status" value="1"/>
</dbReference>
<organism evidence="9 10">
    <name type="scientific">Oceanobacillus iheyensis (strain DSM 14371 / CIP 107618 / JCM 11309 / KCTC 3954 / HTE831)</name>
    <dbReference type="NCBI Taxonomy" id="221109"/>
    <lineage>
        <taxon>Bacteria</taxon>
        <taxon>Bacillati</taxon>
        <taxon>Bacillota</taxon>
        <taxon>Bacilli</taxon>
        <taxon>Bacillales</taxon>
        <taxon>Bacillaceae</taxon>
        <taxon>Oceanobacillus</taxon>
    </lineage>
</organism>
<reference evidence="9 10" key="2">
    <citation type="journal article" date="2002" name="Nucleic Acids Res.">
        <title>Genome sequence of Oceanobacillus iheyensis isolated from the Iheya Ridge and its unexpected adaptive capabilities to extreme environments.</title>
        <authorList>
            <person name="Takami H."/>
            <person name="Takaki Y."/>
            <person name="Uchiyama I."/>
        </authorList>
    </citation>
    <scope>NUCLEOTIDE SEQUENCE [LARGE SCALE GENOMIC DNA]</scope>
    <source>
        <strain evidence="10">DSM 14371 / CIP 107618 / JCM 11309 / KCTC 3954 / HTE831</strain>
    </source>
</reference>
<dbReference type="SUPFAM" id="SSF81345">
    <property type="entry name" value="ABC transporter involved in vitamin B12 uptake, BtuC"/>
    <property type="match status" value="1"/>
</dbReference>
<evidence type="ECO:0000256" key="3">
    <source>
        <dbReference type="ARBA" id="ARBA00022448"/>
    </source>
</evidence>
<dbReference type="PANTHER" id="PTHR30472:SF23">
    <property type="entry name" value="IRON-UPTAKE SYSTEM PERMEASE PROTEIN FEUC"/>
    <property type="match status" value="1"/>
</dbReference>
<dbReference type="PANTHER" id="PTHR30472">
    <property type="entry name" value="FERRIC ENTEROBACTIN TRANSPORT SYSTEM PERMEASE PROTEIN"/>
    <property type="match status" value="1"/>
</dbReference>
<feature type="transmembrane region" description="Helical" evidence="8">
    <location>
        <begin position="203"/>
        <end position="221"/>
    </location>
</feature>
<comment type="similarity">
    <text evidence="2">Belongs to the binding-protein-dependent transport system permease family. FecCD subfamily.</text>
</comment>
<dbReference type="KEGG" id="oih:OB0708"/>
<evidence type="ECO:0000256" key="8">
    <source>
        <dbReference type="SAM" id="Phobius"/>
    </source>
</evidence>
<evidence type="ECO:0000256" key="6">
    <source>
        <dbReference type="ARBA" id="ARBA00022989"/>
    </source>
</evidence>
<accession>Q8ESD2</accession>
<dbReference type="GO" id="GO:0005886">
    <property type="term" value="C:plasma membrane"/>
    <property type="evidence" value="ECO:0007669"/>
    <property type="project" value="UniProtKB-SubCell"/>
</dbReference>
<evidence type="ECO:0000256" key="4">
    <source>
        <dbReference type="ARBA" id="ARBA00022475"/>
    </source>
</evidence>
<dbReference type="Gene3D" id="1.10.3470.10">
    <property type="entry name" value="ABC transporter involved in vitamin B12 uptake, BtuC"/>
    <property type="match status" value="1"/>
</dbReference>
<feature type="transmembrane region" description="Helical" evidence="8">
    <location>
        <begin position="160"/>
        <end position="180"/>
    </location>
</feature>
<dbReference type="PhylomeDB" id="Q8ESD2"/>
<dbReference type="GO" id="GO:0022857">
    <property type="term" value="F:transmembrane transporter activity"/>
    <property type="evidence" value="ECO:0007669"/>
    <property type="project" value="InterPro"/>
</dbReference>
<keyword evidence="10" id="KW-1185">Reference proteome</keyword>
<gene>
    <name evidence="9" type="ordered locus">OB0708</name>
</gene>
<feature type="transmembrane region" description="Helical" evidence="8">
    <location>
        <begin position="319"/>
        <end position="338"/>
    </location>
</feature>
<evidence type="ECO:0000256" key="5">
    <source>
        <dbReference type="ARBA" id="ARBA00022692"/>
    </source>
</evidence>
<evidence type="ECO:0000256" key="7">
    <source>
        <dbReference type="ARBA" id="ARBA00023136"/>
    </source>
</evidence>
<dbReference type="FunFam" id="1.10.3470.10:FF:000001">
    <property type="entry name" value="Vitamin B12 ABC transporter permease BtuC"/>
    <property type="match status" value="1"/>
</dbReference>
<keyword evidence="3" id="KW-0813">Transport</keyword>
<dbReference type="eggNOG" id="COG0609">
    <property type="taxonomic scope" value="Bacteria"/>
</dbReference>
<dbReference type="RefSeq" id="WP_011065116.1">
    <property type="nucleotide sequence ID" value="NC_004193.1"/>
</dbReference>
<dbReference type="InterPro" id="IPR000522">
    <property type="entry name" value="ABC_transptr_permease_BtuC"/>
</dbReference>
<evidence type="ECO:0000313" key="10">
    <source>
        <dbReference type="Proteomes" id="UP000000822"/>
    </source>
</evidence>
<dbReference type="GO" id="GO:0033214">
    <property type="term" value="P:siderophore-iron import into cell"/>
    <property type="evidence" value="ECO:0007669"/>
    <property type="project" value="TreeGrafter"/>
</dbReference>
<dbReference type="InterPro" id="IPR037294">
    <property type="entry name" value="ABC_BtuC-like"/>
</dbReference>
<keyword evidence="4" id="KW-1003">Cell membrane</keyword>
<dbReference type="STRING" id="221109.gene:10732929"/>
<dbReference type="Proteomes" id="UP000000822">
    <property type="component" value="Chromosome"/>
</dbReference>
<feature type="transmembrane region" description="Helical" evidence="8">
    <location>
        <begin position="124"/>
        <end position="148"/>
    </location>
</feature>
<sequence length="343" mass="37836">MPKQTTRFIIIQLVLLLFILISSYLHLTNGEFDMKIMDLIRVLVGIGENEMHELVIFDFRMPRIVLAIITGAGLGIAGVVLQGITKNELADPGILGINAGAGVGVISFMYFFQVMFSSLSLNGWVSIMLLPIFGFVGGIITAIFILFFATKNQQMDMQRLILTGIALNSGLGALSMYISLKLSPEDYEMAAIWTTGSIYNANWIYIWSSLPWLLILGFVIYRKAPILDYFQLQEDQMISIGIQTEKEKRLLLYSSVGLISACVSVSGSIGFIGLMAPHIARQLIGIKHRYVIPVSALIGATLVVLSDFIAKTIFSPSELPVGIVISIIGIPYFLYLLIRNKEG</sequence>
<feature type="transmembrane region" description="Helical" evidence="8">
    <location>
        <begin position="93"/>
        <end position="112"/>
    </location>
</feature>
<feature type="transmembrane region" description="Helical" evidence="8">
    <location>
        <begin position="64"/>
        <end position="81"/>
    </location>
</feature>
<dbReference type="EMBL" id="BA000028">
    <property type="protein sequence ID" value="BAC12664.1"/>
    <property type="molecule type" value="Genomic_DNA"/>
</dbReference>
<dbReference type="OrthoDB" id="9811721at2"/>
<keyword evidence="7 8" id="KW-0472">Membrane</keyword>
<keyword evidence="5 8" id="KW-0812">Transmembrane</keyword>
<evidence type="ECO:0000313" key="9">
    <source>
        <dbReference type="EMBL" id="BAC12664.1"/>
    </source>
</evidence>
<feature type="transmembrane region" description="Helical" evidence="8">
    <location>
        <begin position="7"/>
        <end position="27"/>
    </location>
</feature>
<dbReference type="HOGENOM" id="CLU_013016_1_2_9"/>
<evidence type="ECO:0000256" key="1">
    <source>
        <dbReference type="ARBA" id="ARBA00004651"/>
    </source>
</evidence>
<evidence type="ECO:0000256" key="2">
    <source>
        <dbReference type="ARBA" id="ARBA00007935"/>
    </source>
</evidence>
<dbReference type="Pfam" id="PF01032">
    <property type="entry name" value="FecCD"/>
    <property type="match status" value="1"/>
</dbReference>
<proteinExistence type="inferred from homology"/>
<keyword evidence="6 8" id="KW-1133">Transmembrane helix</keyword>
<feature type="transmembrane region" description="Helical" evidence="8">
    <location>
        <begin position="290"/>
        <end position="310"/>
    </location>
</feature>